<evidence type="ECO:0000256" key="1">
    <source>
        <dbReference type="SAM" id="SignalP"/>
    </source>
</evidence>
<keyword evidence="3" id="KW-1185">Reference proteome</keyword>
<feature type="chain" id="PRO_5002971657" description="Lipoprotein" evidence="1">
    <location>
        <begin position="22"/>
        <end position="204"/>
    </location>
</feature>
<keyword evidence="1" id="KW-0732">Signal</keyword>
<dbReference type="STRING" id="582402.Hbal_1103"/>
<gene>
    <name evidence="2" type="ordered locus">Hbal_1103</name>
</gene>
<dbReference type="PROSITE" id="PS51257">
    <property type="entry name" value="PROKAR_LIPOPROTEIN"/>
    <property type="match status" value="1"/>
</dbReference>
<dbReference type="OrthoDB" id="7618686at2"/>
<evidence type="ECO:0000313" key="3">
    <source>
        <dbReference type="Proteomes" id="UP000002745"/>
    </source>
</evidence>
<dbReference type="RefSeq" id="WP_015826945.1">
    <property type="nucleotide sequence ID" value="NC_012982.1"/>
</dbReference>
<dbReference type="EMBL" id="CP001678">
    <property type="protein sequence ID" value="ACT58795.1"/>
    <property type="molecule type" value="Genomic_DNA"/>
</dbReference>
<protein>
    <recommendedName>
        <fullName evidence="4">Lipoprotein</fullName>
    </recommendedName>
</protein>
<dbReference type="HOGENOM" id="CLU_1439297_0_0_5"/>
<organism evidence="2 3">
    <name type="scientific">Hirschia baltica (strain ATCC 49814 / DSM 5838 / IFAM 1418)</name>
    <dbReference type="NCBI Taxonomy" id="582402"/>
    <lineage>
        <taxon>Bacteria</taxon>
        <taxon>Pseudomonadati</taxon>
        <taxon>Pseudomonadota</taxon>
        <taxon>Alphaproteobacteria</taxon>
        <taxon>Hyphomonadales</taxon>
        <taxon>Hyphomonadaceae</taxon>
        <taxon>Hirschia</taxon>
    </lineage>
</organism>
<sequence>MKNYLKILKFACLISVISACSTIPITNFPKLAALNPQTFDFSKAKIAVRIEEGFRVEDGDVKLVANLYNGRTQENISETFDMVVTSKPVSPFLHGQMLSGFDVYGLSFAEKDNDRVLAFRDAFSNIVEQDRNANDKVSSQQEKNSFSLSVTTQGCLEVGSNPFQKMAVKIYLKPSEEKDYFTFVKEQKIDLAALNNGKMPSCGD</sequence>
<dbReference type="eggNOG" id="ENOG502ZWXJ">
    <property type="taxonomic scope" value="Bacteria"/>
</dbReference>
<name>C6XRG3_HIRBI</name>
<evidence type="ECO:0000313" key="2">
    <source>
        <dbReference type="EMBL" id="ACT58795.1"/>
    </source>
</evidence>
<feature type="signal peptide" evidence="1">
    <location>
        <begin position="1"/>
        <end position="21"/>
    </location>
</feature>
<proteinExistence type="predicted"/>
<dbReference type="AlphaFoldDB" id="C6XRG3"/>
<reference evidence="3" key="1">
    <citation type="journal article" date="2011" name="J. Bacteriol.">
        <title>Genome sequences of eight morphologically diverse alphaproteobacteria.</title>
        <authorList>
            <consortium name="US DOE Joint Genome Institute"/>
            <person name="Brown P.J."/>
            <person name="Kysela D.T."/>
            <person name="Buechlein A."/>
            <person name="Hemmerich C."/>
            <person name="Brun Y.V."/>
        </authorList>
    </citation>
    <scope>NUCLEOTIDE SEQUENCE [LARGE SCALE GENOMIC DNA]</scope>
    <source>
        <strain evidence="3">ATCC 49814 / DSM 5838 / IFAM 1418</strain>
    </source>
</reference>
<accession>C6XRG3</accession>
<evidence type="ECO:0008006" key="4">
    <source>
        <dbReference type="Google" id="ProtNLM"/>
    </source>
</evidence>
<dbReference type="KEGG" id="hba:Hbal_1103"/>
<dbReference type="Proteomes" id="UP000002745">
    <property type="component" value="Chromosome"/>
</dbReference>